<gene>
    <name evidence="2" type="ORF">Rhopal_001993-T1</name>
</gene>
<dbReference type="InterPro" id="IPR050158">
    <property type="entry name" value="Ubiquitin_ubiquitin-like"/>
</dbReference>
<keyword evidence="3" id="KW-1185">Reference proteome</keyword>
<protein>
    <recommendedName>
        <fullName evidence="1">Ubiquitin-like domain-containing protein</fullName>
    </recommendedName>
</protein>
<dbReference type="InterPro" id="IPR029071">
    <property type="entry name" value="Ubiquitin-like_domsf"/>
</dbReference>
<dbReference type="InterPro" id="IPR019956">
    <property type="entry name" value="Ubiquitin_dom"/>
</dbReference>
<dbReference type="Pfam" id="PF00240">
    <property type="entry name" value="ubiquitin"/>
    <property type="match status" value="1"/>
</dbReference>
<sequence length="454" mass="50038">MHRQNTVNNVKAKIEGKEGVLPNQQRLILGGKQLSNGRLLVDYDVQNGLMIHLMGQIRGSNNVEVHVKDMVKASDAPTAKYLDCLKQATDRVQELADFKKLNPDFLQAKQLPKDVQDATDVLIILRDLTSCLQTRIMPDIFVFTHYIPPRIAACLVLTLLEPVAMPLARAACTRQEASTVVPEGDRSGYISQASEGCSTLEATMIGVARGCKTFEHIFELYPTSQLRRMLLRFTMLNRKCALEDHAVGFGDNVERQRQRQRGCKGRLATALEIKNGLMPAAFYAGREKAAALMSLSLLSCPKWPADRGHTGLPGRRIKLGATIFRKTGSKAEALEGVCFPAPAEDNVAKAKKGATGIAGGSISVCICGQPKYLITIAFLLPDDQPELQAFRYTIDEDDKYNAKSCVVLKQLFKHLQRIGACTKTWFDAAVGKEDNTDDEDVAKNFDNTVAQDGR</sequence>
<evidence type="ECO:0000313" key="3">
    <source>
        <dbReference type="Proteomes" id="UP001342314"/>
    </source>
</evidence>
<name>A0AAV5GH04_9BASI</name>
<dbReference type="EMBL" id="BQKY01000004">
    <property type="protein sequence ID" value="GJN89020.1"/>
    <property type="molecule type" value="Genomic_DNA"/>
</dbReference>
<dbReference type="Gene3D" id="3.10.20.90">
    <property type="entry name" value="Phosphatidylinositol 3-kinase Catalytic Subunit, Chain A, domain 1"/>
    <property type="match status" value="1"/>
</dbReference>
<evidence type="ECO:0000313" key="2">
    <source>
        <dbReference type="EMBL" id="GJN89020.1"/>
    </source>
</evidence>
<dbReference type="PROSITE" id="PS50053">
    <property type="entry name" value="UBIQUITIN_2"/>
    <property type="match status" value="1"/>
</dbReference>
<dbReference type="SMART" id="SM00213">
    <property type="entry name" value="UBQ"/>
    <property type="match status" value="1"/>
</dbReference>
<accession>A0AAV5GH04</accession>
<reference evidence="2 3" key="1">
    <citation type="submission" date="2021-12" db="EMBL/GenBank/DDBJ databases">
        <title>High titer production of polyol ester of fatty acids by Rhodotorula paludigena BS15 towards product separation-free biomass refinery.</title>
        <authorList>
            <person name="Mano J."/>
            <person name="Ono H."/>
            <person name="Tanaka T."/>
            <person name="Naito K."/>
            <person name="Sushida H."/>
            <person name="Ike M."/>
            <person name="Tokuyasu K."/>
            <person name="Kitaoka M."/>
        </authorList>
    </citation>
    <scope>NUCLEOTIDE SEQUENCE [LARGE SCALE GENOMIC DNA]</scope>
    <source>
        <strain evidence="2 3">BS15</strain>
    </source>
</reference>
<dbReference type="Proteomes" id="UP001342314">
    <property type="component" value="Unassembled WGS sequence"/>
</dbReference>
<dbReference type="PANTHER" id="PTHR10666">
    <property type="entry name" value="UBIQUITIN"/>
    <property type="match status" value="1"/>
</dbReference>
<dbReference type="SUPFAM" id="SSF54236">
    <property type="entry name" value="Ubiquitin-like"/>
    <property type="match status" value="1"/>
</dbReference>
<evidence type="ECO:0000259" key="1">
    <source>
        <dbReference type="PROSITE" id="PS50053"/>
    </source>
</evidence>
<dbReference type="AlphaFoldDB" id="A0AAV5GH04"/>
<comment type="caution">
    <text evidence="2">The sequence shown here is derived from an EMBL/GenBank/DDBJ whole genome shotgun (WGS) entry which is preliminary data.</text>
</comment>
<proteinExistence type="predicted"/>
<organism evidence="2 3">
    <name type="scientific">Rhodotorula paludigena</name>
    <dbReference type="NCBI Taxonomy" id="86838"/>
    <lineage>
        <taxon>Eukaryota</taxon>
        <taxon>Fungi</taxon>
        <taxon>Dikarya</taxon>
        <taxon>Basidiomycota</taxon>
        <taxon>Pucciniomycotina</taxon>
        <taxon>Microbotryomycetes</taxon>
        <taxon>Sporidiobolales</taxon>
        <taxon>Sporidiobolaceae</taxon>
        <taxon>Rhodotorula</taxon>
    </lineage>
</organism>
<dbReference type="InterPro" id="IPR000626">
    <property type="entry name" value="Ubiquitin-like_dom"/>
</dbReference>
<dbReference type="PRINTS" id="PR00348">
    <property type="entry name" value="UBIQUITIN"/>
</dbReference>
<feature type="domain" description="Ubiquitin-like" evidence="1">
    <location>
        <begin position="1"/>
        <end position="60"/>
    </location>
</feature>